<sequence length="274" mass="30647">MFSDSVLHSTKDLPKRIAAFGHCFRTEVGHGGKETKGLYRIHQFSKVEMFAYCTMDEAETLMDDLLAVQVEIVSELGLHCQVDMLTEAVHLRQHAHHDLARVVSSVMEIVQTGQKQAEEAGAEVQNKHGDMWMMAVPRTLLAELKQVESRLHQATRKCNMELPLRYSADAVHDTVTLTDLHTHHASTGPEHVPELHHLRMDRLHALESALSTCVADLDAVGHMLLQTRQHGDILAMTSRVTRGIRGVMEQVALFGSAVCHQPLGPGSKYVRVYR</sequence>
<dbReference type="VEuPathDB" id="FungiDB:H257_16628"/>
<dbReference type="Pfam" id="PF00587">
    <property type="entry name" value="tRNA-synt_2b"/>
    <property type="match status" value="1"/>
</dbReference>
<dbReference type="InterPro" id="IPR002314">
    <property type="entry name" value="aa-tRNA-synt_IIb"/>
</dbReference>
<evidence type="ECO:0000313" key="9">
    <source>
        <dbReference type="Proteomes" id="UP000283543"/>
    </source>
</evidence>
<name>A0A418BFW7_APHAT</name>
<comment type="caution">
    <text evidence="8">The sequence shown here is derived from an EMBL/GenBank/DDBJ whole genome shotgun (WGS) entry which is preliminary data.</text>
</comment>
<dbReference type="GO" id="GO:0006434">
    <property type="term" value="P:seryl-tRNA aminoacylation"/>
    <property type="evidence" value="ECO:0007669"/>
    <property type="project" value="InterPro"/>
</dbReference>
<dbReference type="EMBL" id="QUTB01009717">
    <property type="protein sequence ID" value="RHY40647.1"/>
    <property type="molecule type" value="Genomic_DNA"/>
</dbReference>
<evidence type="ECO:0000256" key="1">
    <source>
        <dbReference type="ARBA" id="ARBA00012840"/>
    </source>
</evidence>
<evidence type="ECO:0000256" key="5">
    <source>
        <dbReference type="ARBA" id="ARBA00023146"/>
    </source>
</evidence>
<keyword evidence="3" id="KW-0547">Nucleotide-binding</keyword>
<protein>
    <recommendedName>
        <fullName evidence="1">serine--tRNA ligase</fullName>
        <ecNumber evidence="1">6.1.1.11</ecNumber>
    </recommendedName>
    <alternativeName>
        <fullName evidence="6">Seryl-tRNA synthetase</fullName>
    </alternativeName>
</protein>
<dbReference type="Proteomes" id="UP000283543">
    <property type="component" value="Unassembled WGS sequence"/>
</dbReference>
<dbReference type="EC" id="6.1.1.11" evidence="1"/>
<evidence type="ECO:0000256" key="3">
    <source>
        <dbReference type="ARBA" id="ARBA00022741"/>
    </source>
</evidence>
<evidence type="ECO:0000259" key="7">
    <source>
        <dbReference type="PROSITE" id="PS50862"/>
    </source>
</evidence>
<dbReference type="AlphaFoldDB" id="A0A418BFW7"/>
<dbReference type="GO" id="GO:0005524">
    <property type="term" value="F:ATP binding"/>
    <property type="evidence" value="ECO:0007669"/>
    <property type="project" value="UniProtKB-KW"/>
</dbReference>
<evidence type="ECO:0000256" key="4">
    <source>
        <dbReference type="ARBA" id="ARBA00022840"/>
    </source>
</evidence>
<dbReference type="GO" id="GO:0004828">
    <property type="term" value="F:serine-tRNA ligase activity"/>
    <property type="evidence" value="ECO:0007669"/>
    <property type="project" value="UniProtKB-EC"/>
</dbReference>
<reference evidence="8 9" key="1">
    <citation type="submission" date="2018-08" db="EMBL/GenBank/DDBJ databases">
        <title>Aphanomyces genome sequencing and annotation.</title>
        <authorList>
            <person name="Minardi D."/>
            <person name="Oidtmann B."/>
            <person name="Van Der Giezen M."/>
            <person name="Studholme D.J."/>
        </authorList>
    </citation>
    <scope>NUCLEOTIDE SEQUENCE [LARGE SCALE GENOMIC DNA]</scope>
    <source>
        <strain evidence="8 9">Si</strain>
    </source>
</reference>
<dbReference type="InterPro" id="IPR006195">
    <property type="entry name" value="aa-tRNA-synth_II"/>
</dbReference>
<evidence type="ECO:0000256" key="6">
    <source>
        <dbReference type="ARBA" id="ARBA00031113"/>
    </source>
</evidence>
<evidence type="ECO:0000256" key="2">
    <source>
        <dbReference type="ARBA" id="ARBA00022598"/>
    </source>
</evidence>
<dbReference type="Gene3D" id="3.30.930.10">
    <property type="entry name" value="Bira Bifunctional Protein, Domain 2"/>
    <property type="match status" value="1"/>
</dbReference>
<organism evidence="8 9">
    <name type="scientific">Aphanomyces astaci</name>
    <name type="common">Crayfish plague agent</name>
    <dbReference type="NCBI Taxonomy" id="112090"/>
    <lineage>
        <taxon>Eukaryota</taxon>
        <taxon>Sar</taxon>
        <taxon>Stramenopiles</taxon>
        <taxon>Oomycota</taxon>
        <taxon>Saprolegniomycetes</taxon>
        <taxon>Saprolegniales</taxon>
        <taxon>Verrucalvaceae</taxon>
        <taxon>Aphanomyces</taxon>
    </lineage>
</organism>
<dbReference type="SUPFAM" id="SSF55681">
    <property type="entry name" value="Class II aaRS and biotin synthetases"/>
    <property type="match status" value="1"/>
</dbReference>
<accession>A0A418BFW7</accession>
<keyword evidence="5" id="KW-0030">Aminoacyl-tRNA synthetase</keyword>
<dbReference type="PROSITE" id="PS50862">
    <property type="entry name" value="AA_TRNA_LIGASE_II"/>
    <property type="match status" value="1"/>
</dbReference>
<keyword evidence="4" id="KW-0067">ATP-binding</keyword>
<dbReference type="PANTHER" id="PTHR11778">
    <property type="entry name" value="SERYL-TRNA SYNTHETASE"/>
    <property type="match status" value="1"/>
</dbReference>
<dbReference type="PRINTS" id="PR00981">
    <property type="entry name" value="TRNASYNTHSER"/>
</dbReference>
<proteinExistence type="predicted"/>
<feature type="domain" description="Aminoacyl-transfer RNA synthetases class-II family profile" evidence="7">
    <location>
        <begin position="10"/>
        <end position="274"/>
    </location>
</feature>
<evidence type="ECO:0000313" key="8">
    <source>
        <dbReference type="EMBL" id="RHY40647.1"/>
    </source>
</evidence>
<dbReference type="InterPro" id="IPR002317">
    <property type="entry name" value="Ser-tRNA-ligase_type_1"/>
</dbReference>
<dbReference type="InterPro" id="IPR045864">
    <property type="entry name" value="aa-tRNA-synth_II/BPL/LPL"/>
</dbReference>
<gene>
    <name evidence="8" type="ORF">DYB34_011400</name>
</gene>
<keyword evidence="2" id="KW-0436">Ligase</keyword>